<dbReference type="RefSeq" id="WP_260073548.1">
    <property type="nucleotide sequence ID" value="NZ_JALXMO010000034.1"/>
</dbReference>
<protein>
    <submittedName>
        <fullName evidence="1">DUF6504 family protein</fullName>
    </submittedName>
</protein>
<accession>A0ABT2HSH0</accession>
<organism evidence="1 2">
    <name type="scientific">Nesterenkonia massiliensis</name>
    <dbReference type="NCBI Taxonomy" id="1232429"/>
    <lineage>
        <taxon>Bacteria</taxon>
        <taxon>Bacillati</taxon>
        <taxon>Actinomycetota</taxon>
        <taxon>Actinomycetes</taxon>
        <taxon>Micrococcales</taxon>
        <taxon>Micrococcaceae</taxon>
        <taxon>Nesterenkonia</taxon>
    </lineage>
</organism>
<reference evidence="1 2" key="1">
    <citation type="submission" date="2022-04" db="EMBL/GenBank/DDBJ databases">
        <title>Human microbiome associated bacterial genomes.</title>
        <authorList>
            <person name="Sandstrom S."/>
            <person name="Salamzade R."/>
            <person name="Kalan L.R."/>
        </authorList>
    </citation>
    <scope>NUCLEOTIDE SEQUENCE [LARGE SCALE GENOMIC DNA]</scope>
    <source>
        <strain evidence="2">p3-SID767</strain>
    </source>
</reference>
<comment type="caution">
    <text evidence="1">The sequence shown here is derived from an EMBL/GenBank/DDBJ whole genome shotgun (WGS) entry which is preliminary data.</text>
</comment>
<gene>
    <name evidence="1" type="ORF">M3B43_10110</name>
</gene>
<keyword evidence="2" id="KW-1185">Reference proteome</keyword>
<sequence>MTVAPISRVASRNGVTRLAEPAAARTYARSATSGVEAGGSDVSLSQSLSVEQSARGFPVRVLWDGRWYRVVVEPKRWFQRRAWWAEEARAERGRSGLVAHQVWRLQVRLEAAARPQVRTIDVSHDIGSGRWRLLRVHDAV</sequence>
<name>A0ABT2HSH0_9MICC</name>
<dbReference type="EMBL" id="JALXMO010000034">
    <property type="protein sequence ID" value="MCT1607664.1"/>
    <property type="molecule type" value="Genomic_DNA"/>
</dbReference>
<proteinExistence type="predicted"/>
<evidence type="ECO:0000313" key="1">
    <source>
        <dbReference type="EMBL" id="MCT1607664.1"/>
    </source>
</evidence>
<dbReference type="Proteomes" id="UP001205046">
    <property type="component" value="Unassembled WGS sequence"/>
</dbReference>
<evidence type="ECO:0000313" key="2">
    <source>
        <dbReference type="Proteomes" id="UP001205046"/>
    </source>
</evidence>